<dbReference type="AlphaFoldDB" id="A0A645FYG4"/>
<gene>
    <name evidence="1" type="ORF">SDC9_166105</name>
</gene>
<evidence type="ECO:0000313" key="1">
    <source>
        <dbReference type="EMBL" id="MPN18742.1"/>
    </source>
</evidence>
<proteinExistence type="predicted"/>
<protein>
    <submittedName>
        <fullName evidence="1">Uncharacterized protein</fullName>
    </submittedName>
</protein>
<name>A0A645FYG4_9ZZZZ</name>
<sequence length="55" mass="6570">MIDANIVITRVILIYEYNILGMFFKNTESRFINIFHDDNTIKVLTAKLSKKFRFL</sequence>
<dbReference type="EMBL" id="VSSQ01066144">
    <property type="protein sequence ID" value="MPN18742.1"/>
    <property type="molecule type" value="Genomic_DNA"/>
</dbReference>
<organism evidence="1">
    <name type="scientific">bioreactor metagenome</name>
    <dbReference type="NCBI Taxonomy" id="1076179"/>
    <lineage>
        <taxon>unclassified sequences</taxon>
        <taxon>metagenomes</taxon>
        <taxon>ecological metagenomes</taxon>
    </lineage>
</organism>
<accession>A0A645FYG4</accession>
<comment type="caution">
    <text evidence="1">The sequence shown here is derived from an EMBL/GenBank/DDBJ whole genome shotgun (WGS) entry which is preliminary data.</text>
</comment>
<reference evidence="1" key="1">
    <citation type="submission" date="2019-08" db="EMBL/GenBank/DDBJ databases">
        <authorList>
            <person name="Kucharzyk K."/>
            <person name="Murdoch R.W."/>
            <person name="Higgins S."/>
            <person name="Loffler F."/>
        </authorList>
    </citation>
    <scope>NUCLEOTIDE SEQUENCE</scope>
</reference>